<gene>
    <name evidence="7" type="ORF">MTBPR1_70184</name>
</gene>
<keyword evidence="8" id="KW-1185">Reference proteome</keyword>
<dbReference type="RefSeq" id="WP_069189909.1">
    <property type="nucleotide sequence ID" value="NZ_FLYE01000046.1"/>
</dbReference>
<evidence type="ECO:0000256" key="2">
    <source>
        <dbReference type="ARBA" id="ARBA00022692"/>
    </source>
</evidence>
<feature type="transmembrane region" description="Helical" evidence="5">
    <location>
        <begin position="68"/>
        <end position="90"/>
    </location>
</feature>
<dbReference type="OrthoDB" id="5293641at2"/>
<feature type="transmembrane region" description="Helical" evidence="5">
    <location>
        <begin position="124"/>
        <end position="142"/>
    </location>
</feature>
<dbReference type="GO" id="GO:0016020">
    <property type="term" value="C:membrane"/>
    <property type="evidence" value="ECO:0007669"/>
    <property type="project" value="UniProtKB-SubCell"/>
</dbReference>
<dbReference type="Proteomes" id="UP000231658">
    <property type="component" value="Unassembled WGS sequence"/>
</dbReference>
<evidence type="ECO:0000313" key="7">
    <source>
        <dbReference type="EMBL" id="SCA57912.1"/>
    </source>
</evidence>
<evidence type="ECO:0000256" key="5">
    <source>
        <dbReference type="SAM" id="Phobius"/>
    </source>
</evidence>
<sequence>METIILGLWLWISAHMIPVVAPDMRARLVARLGEMPYKGLFALVVLASVGLMVLGWRSINTVTPLYDIYNIVAFPALAMILAGFVLMAAAKVKCNFQRVIRHPQLTGFSLWAIAHMLMNGDLHAVVLFGGLAAWSISTIFLLNKRDGAFIPPAKQLPHKGVIAAAIGFVIFIALVMGHEYFSGIDLTVKRH</sequence>
<dbReference type="STRING" id="1867952.MTBPR1_70184"/>
<dbReference type="AlphaFoldDB" id="A0A1C3RKR3"/>
<evidence type="ECO:0000256" key="1">
    <source>
        <dbReference type="ARBA" id="ARBA00004141"/>
    </source>
</evidence>
<keyword evidence="2 5" id="KW-0812">Transmembrane</keyword>
<evidence type="ECO:0000256" key="4">
    <source>
        <dbReference type="ARBA" id="ARBA00023136"/>
    </source>
</evidence>
<feature type="transmembrane region" description="Helical" evidence="5">
    <location>
        <begin position="6"/>
        <end position="24"/>
    </location>
</feature>
<proteinExistence type="predicted"/>
<evidence type="ECO:0000313" key="8">
    <source>
        <dbReference type="Proteomes" id="UP000231658"/>
    </source>
</evidence>
<keyword evidence="4 5" id="KW-0472">Membrane</keyword>
<dbReference type="Pfam" id="PF07298">
    <property type="entry name" value="NnrU"/>
    <property type="match status" value="1"/>
</dbReference>
<protein>
    <submittedName>
        <fullName evidence="7">NnrU</fullName>
    </submittedName>
</protein>
<feature type="transmembrane region" description="Helical" evidence="5">
    <location>
        <begin position="36"/>
        <end position="56"/>
    </location>
</feature>
<dbReference type="InterPro" id="IPR009915">
    <property type="entry name" value="NnrU_dom"/>
</dbReference>
<comment type="subcellular location">
    <subcellularLocation>
        <location evidence="1">Membrane</location>
        <topology evidence="1">Multi-pass membrane protein</topology>
    </subcellularLocation>
</comment>
<evidence type="ECO:0000256" key="3">
    <source>
        <dbReference type="ARBA" id="ARBA00022989"/>
    </source>
</evidence>
<evidence type="ECO:0000259" key="6">
    <source>
        <dbReference type="Pfam" id="PF07298"/>
    </source>
</evidence>
<keyword evidence="3 5" id="KW-1133">Transmembrane helix</keyword>
<feature type="transmembrane region" description="Helical" evidence="5">
    <location>
        <begin position="162"/>
        <end position="181"/>
    </location>
</feature>
<dbReference type="EMBL" id="FLYE01000046">
    <property type="protein sequence ID" value="SCA57912.1"/>
    <property type="molecule type" value="Genomic_DNA"/>
</dbReference>
<feature type="domain" description="NnrU" evidence="6">
    <location>
        <begin position="4"/>
        <end position="184"/>
    </location>
</feature>
<name>A0A1C3RKR3_9PROT</name>
<organism evidence="7 8">
    <name type="scientific">Candidatus Terasakiella magnetica</name>
    <dbReference type="NCBI Taxonomy" id="1867952"/>
    <lineage>
        <taxon>Bacteria</taxon>
        <taxon>Pseudomonadati</taxon>
        <taxon>Pseudomonadota</taxon>
        <taxon>Alphaproteobacteria</taxon>
        <taxon>Rhodospirillales</taxon>
        <taxon>Terasakiellaceae</taxon>
        <taxon>Terasakiella</taxon>
    </lineage>
</organism>
<accession>A0A1C3RKR3</accession>
<reference evidence="7 8" key="1">
    <citation type="submission" date="2016-07" db="EMBL/GenBank/DDBJ databases">
        <authorList>
            <person name="Lefevre C.T."/>
        </authorList>
    </citation>
    <scope>NUCLEOTIDE SEQUENCE [LARGE SCALE GENOMIC DNA]</scope>
    <source>
        <strain evidence="7">PR1</strain>
    </source>
</reference>